<evidence type="ECO:0000313" key="4">
    <source>
        <dbReference type="Proteomes" id="UP000700334"/>
    </source>
</evidence>
<sequence>MRVSAVSGNQQVASLLIEAGADVNMRDKDGKTPLMVRPPPRARLCAVWPQLLPGRRTGPGGGLCRFPGSQPSLQAPLHTHVPVAAAPLVGPRAGLEKAAACVSAPGPPQRPHRRRGGQRPGSPAAAGPGRPAGTRRAPLAPLGGRPEQPRGVGPVAAREGGRRDCEK</sequence>
<evidence type="ECO:0000256" key="1">
    <source>
        <dbReference type="PROSITE-ProRule" id="PRU00023"/>
    </source>
</evidence>
<dbReference type="GO" id="GO:0042981">
    <property type="term" value="P:regulation of apoptotic process"/>
    <property type="evidence" value="ECO:0007669"/>
    <property type="project" value="TreeGrafter"/>
</dbReference>
<evidence type="ECO:0000313" key="3">
    <source>
        <dbReference type="EMBL" id="KAG8517479.1"/>
    </source>
</evidence>
<organism evidence="3 4">
    <name type="scientific">Galemys pyrenaicus</name>
    <name type="common">Iberian desman</name>
    <name type="synonym">Pyrenean desman</name>
    <dbReference type="NCBI Taxonomy" id="202257"/>
    <lineage>
        <taxon>Eukaryota</taxon>
        <taxon>Metazoa</taxon>
        <taxon>Chordata</taxon>
        <taxon>Craniata</taxon>
        <taxon>Vertebrata</taxon>
        <taxon>Euteleostomi</taxon>
        <taxon>Mammalia</taxon>
        <taxon>Eutheria</taxon>
        <taxon>Laurasiatheria</taxon>
        <taxon>Eulipotyphla</taxon>
        <taxon>Talpidae</taxon>
        <taxon>Galemys</taxon>
    </lineage>
</organism>
<dbReference type="PROSITE" id="PS50297">
    <property type="entry name" value="ANK_REP_REGION"/>
    <property type="match status" value="1"/>
</dbReference>
<dbReference type="InterPro" id="IPR002110">
    <property type="entry name" value="Ankyrin_rpt"/>
</dbReference>
<feature type="region of interest" description="Disordered" evidence="2">
    <location>
        <begin position="94"/>
        <end position="167"/>
    </location>
</feature>
<comment type="caution">
    <text evidence="3">The sequence shown here is derived from an EMBL/GenBank/DDBJ whole genome shotgun (WGS) entry which is preliminary data.</text>
</comment>
<keyword evidence="4" id="KW-1185">Reference proteome</keyword>
<dbReference type="EMBL" id="JAGFMF010011658">
    <property type="protein sequence ID" value="KAG8517479.1"/>
    <property type="molecule type" value="Genomic_DNA"/>
</dbReference>
<keyword evidence="1" id="KW-0040">ANK repeat</keyword>
<feature type="compositionally biased region" description="Low complexity" evidence="2">
    <location>
        <begin position="120"/>
        <end position="141"/>
    </location>
</feature>
<proteinExistence type="predicted"/>
<dbReference type="InterPro" id="IPR036770">
    <property type="entry name" value="Ankyrin_rpt-contain_sf"/>
</dbReference>
<gene>
    <name evidence="3" type="ORF">J0S82_009714</name>
</gene>
<feature type="repeat" description="ANK" evidence="1">
    <location>
        <begin position="1"/>
        <end position="28"/>
    </location>
</feature>
<dbReference type="PANTHER" id="PTHR24183:SF1">
    <property type="entry name" value="FIBRONECTIN TYPE 3 AND ANKYRIN REPEAT DOMAINS PROTEIN 1"/>
    <property type="match status" value="1"/>
</dbReference>
<name>A0A8J6DQU6_GALPY</name>
<dbReference type="GO" id="GO:0005634">
    <property type="term" value="C:nucleus"/>
    <property type="evidence" value="ECO:0007669"/>
    <property type="project" value="TreeGrafter"/>
</dbReference>
<reference evidence="3" key="1">
    <citation type="journal article" date="2021" name="Evol. Appl.">
        <title>The genome of the Pyrenean desman and the effects of bottlenecks and inbreeding on the genomic landscape of an endangered species.</title>
        <authorList>
            <person name="Escoda L."/>
            <person name="Castresana J."/>
        </authorList>
    </citation>
    <scope>NUCLEOTIDE SEQUENCE</scope>
    <source>
        <strain evidence="3">IBE-C5619</strain>
    </source>
</reference>
<protein>
    <submittedName>
        <fullName evidence="3">Fibronectin type 3 and ankyrin repeat domains protein 1</fullName>
    </submittedName>
</protein>
<dbReference type="SUPFAM" id="SSF48403">
    <property type="entry name" value="Ankyrin repeat"/>
    <property type="match status" value="1"/>
</dbReference>
<dbReference type="OrthoDB" id="9995210at2759"/>
<dbReference type="PROSITE" id="PS50088">
    <property type="entry name" value="ANK_REPEAT"/>
    <property type="match status" value="1"/>
</dbReference>
<dbReference type="Proteomes" id="UP000700334">
    <property type="component" value="Unassembled WGS sequence"/>
</dbReference>
<dbReference type="PANTHER" id="PTHR24183">
    <property type="entry name" value="FIBRONECTIN TYPE 3 AND ANKYRIN REPEAT DOMAINS PROTEIN 1"/>
    <property type="match status" value="1"/>
</dbReference>
<accession>A0A8J6DQU6</accession>
<dbReference type="AlphaFoldDB" id="A0A8J6DQU6"/>
<dbReference type="Gene3D" id="1.25.40.20">
    <property type="entry name" value="Ankyrin repeat-containing domain"/>
    <property type="match status" value="1"/>
</dbReference>
<evidence type="ECO:0000256" key="2">
    <source>
        <dbReference type="SAM" id="MobiDB-lite"/>
    </source>
</evidence>
<dbReference type="Pfam" id="PF00023">
    <property type="entry name" value="Ank"/>
    <property type="match status" value="1"/>
</dbReference>